<feature type="domain" description="Heterokaryon incompatibility" evidence="1">
    <location>
        <begin position="54"/>
        <end position="215"/>
    </location>
</feature>
<sequence length="660" mass="73436">MASEDMLGSQPMSAYRPLEPREIRILHLHPGAGNDPVTVHLFHERLDGPDHHQFEALSYVWGTSDPASLVPIRVGHGTLFVTLNLHLALRHLRYSEPGRIRLLWADALCINQSDVAERNRQVKMMGDIYSRASRTTVWLGEETPEGTGGIQAFRDAAAFLPPKLMLTADEAKSELAASFDSMARNREQLVNAANWAAALAMLSAPWFQRRWTIQEVVLAKVVTFVYGEDSLDWDDMSRIVTALGQNGLSRFFGYLRAPNENRLSFMSGLNNAGMLLSIRNLHRKDTGGARLSWLLATLDKFSCTDPRDQLFALYGMANDVDSMPESLMPDYSEDATFEPLIKAYVSWQLNQGKRLEFLCFVPRQPSASTGCTTWCPDFNRPDYNPTNIHVFYQRFNACGNVEASGDMRKLWNRGTDEAPSDAIVLAGRIVGRVTAIADEPFTLPTLEGNCDPLEKSLANWGSVLDDIDTCERMARGGLVEVPDAGAPDEEPLRVVDEDDRPRQSVLQRVVRTLCWSLGRGGNRDLFPALLQDIQDLLPLLREYVTCGAQVPPSFDRSLFSILTSRVDEPLSLGMTRRKLGLADTACMLLLPGPAEMNDVVVVLGGCRLPCVLRPWDLDNDRGQAHYRFVGLCYAEGFMDGEGFDDEGAGKNLAGEEYCIV</sequence>
<dbReference type="Pfam" id="PF06985">
    <property type="entry name" value="HET"/>
    <property type="match status" value="1"/>
</dbReference>
<dbReference type="Pfam" id="PF26639">
    <property type="entry name" value="Het-6_barrel"/>
    <property type="match status" value="1"/>
</dbReference>
<dbReference type="InterPro" id="IPR010730">
    <property type="entry name" value="HET"/>
</dbReference>
<evidence type="ECO:0000313" key="3">
    <source>
        <dbReference type="Proteomes" id="UP001201980"/>
    </source>
</evidence>
<comment type="caution">
    <text evidence="2">The sequence shown here is derived from an EMBL/GenBank/DDBJ whole genome shotgun (WGS) entry which is preliminary data.</text>
</comment>
<name>A0AAD5WNR4_9PEZI</name>
<reference evidence="2" key="1">
    <citation type="submission" date="2022-07" db="EMBL/GenBank/DDBJ databases">
        <title>Draft genome sequence of Zalerion maritima ATCC 34329, a (micro)plastics degrading marine fungus.</title>
        <authorList>
            <person name="Paco A."/>
            <person name="Goncalves M.F.M."/>
            <person name="Rocha-Santos T.A.P."/>
            <person name="Alves A."/>
        </authorList>
    </citation>
    <scope>NUCLEOTIDE SEQUENCE</scope>
    <source>
        <strain evidence="2">ATCC 34329</strain>
    </source>
</reference>
<proteinExistence type="predicted"/>
<gene>
    <name evidence="2" type="ORF">MKZ38_005908</name>
</gene>
<protein>
    <recommendedName>
        <fullName evidence="1">Heterokaryon incompatibility domain-containing protein</fullName>
    </recommendedName>
</protein>
<dbReference type="EMBL" id="JAKWBI020000355">
    <property type="protein sequence ID" value="KAJ2896080.1"/>
    <property type="molecule type" value="Genomic_DNA"/>
</dbReference>
<dbReference type="PANTHER" id="PTHR24148:SF64">
    <property type="entry name" value="HETEROKARYON INCOMPATIBILITY DOMAIN-CONTAINING PROTEIN"/>
    <property type="match status" value="1"/>
</dbReference>
<evidence type="ECO:0000259" key="1">
    <source>
        <dbReference type="Pfam" id="PF06985"/>
    </source>
</evidence>
<dbReference type="Proteomes" id="UP001201980">
    <property type="component" value="Unassembled WGS sequence"/>
</dbReference>
<organism evidence="2 3">
    <name type="scientific">Zalerion maritima</name>
    <dbReference type="NCBI Taxonomy" id="339359"/>
    <lineage>
        <taxon>Eukaryota</taxon>
        <taxon>Fungi</taxon>
        <taxon>Dikarya</taxon>
        <taxon>Ascomycota</taxon>
        <taxon>Pezizomycotina</taxon>
        <taxon>Sordariomycetes</taxon>
        <taxon>Lulworthiomycetidae</taxon>
        <taxon>Lulworthiales</taxon>
        <taxon>Lulworthiaceae</taxon>
        <taxon>Zalerion</taxon>
    </lineage>
</organism>
<dbReference type="AlphaFoldDB" id="A0AAD5WNR4"/>
<evidence type="ECO:0000313" key="2">
    <source>
        <dbReference type="EMBL" id="KAJ2896080.1"/>
    </source>
</evidence>
<accession>A0AAD5WNR4</accession>
<dbReference type="InterPro" id="IPR052895">
    <property type="entry name" value="HetReg/Transcr_Mod"/>
</dbReference>
<keyword evidence="3" id="KW-1185">Reference proteome</keyword>
<dbReference type="PANTHER" id="PTHR24148">
    <property type="entry name" value="ANKYRIN REPEAT DOMAIN-CONTAINING PROTEIN 39 HOMOLOG-RELATED"/>
    <property type="match status" value="1"/>
</dbReference>